<dbReference type="PROSITE" id="PS50297">
    <property type="entry name" value="ANK_REP_REGION"/>
    <property type="match status" value="5"/>
</dbReference>
<feature type="repeat" description="ANK" evidence="3">
    <location>
        <begin position="913"/>
        <end position="951"/>
    </location>
</feature>
<dbReference type="Proteomes" id="UP000256690">
    <property type="component" value="Unassembled WGS sequence"/>
</dbReference>
<dbReference type="RefSeq" id="XP_026598032.1">
    <property type="nucleotide sequence ID" value="XM_026753397.1"/>
</dbReference>
<dbReference type="InterPro" id="IPR036770">
    <property type="entry name" value="Ankyrin_rpt-contain_sf"/>
</dbReference>
<dbReference type="PANTHER" id="PTHR24198:SF165">
    <property type="entry name" value="ANKYRIN REPEAT-CONTAINING PROTEIN-RELATED"/>
    <property type="match status" value="1"/>
</dbReference>
<feature type="repeat" description="ANK" evidence="3">
    <location>
        <begin position="877"/>
        <end position="912"/>
    </location>
</feature>
<dbReference type="Gene3D" id="1.25.40.20">
    <property type="entry name" value="Ankyrin repeat-containing domain"/>
    <property type="match status" value="10"/>
</dbReference>
<evidence type="ECO:0000256" key="1">
    <source>
        <dbReference type="ARBA" id="ARBA00022737"/>
    </source>
</evidence>
<dbReference type="AlphaFoldDB" id="A0A3D8Q7R1"/>
<dbReference type="SMART" id="SM00248">
    <property type="entry name" value="ANK"/>
    <property type="match status" value="16"/>
</dbReference>
<reference evidence="5 6" key="1">
    <citation type="journal article" date="2018" name="IMA Fungus">
        <title>IMA Genome-F 9: Draft genome sequence of Annulohypoxylon stygium, Aspergillus mulundensis, Berkeleyomyces basicola (syn. Thielaviopsis basicola), Ceratocystis smalleyi, two Cercospora beticola strains, Coleophoma cylindrospora, Fusarium fracticaudum, Phialophora cf. hyalina, and Morchella septimelata.</title>
        <authorList>
            <person name="Wingfield B.D."/>
            <person name="Bills G.F."/>
            <person name="Dong Y."/>
            <person name="Huang W."/>
            <person name="Nel W.J."/>
            <person name="Swalarsk-Parry B.S."/>
            <person name="Vaghefi N."/>
            <person name="Wilken P.M."/>
            <person name="An Z."/>
            <person name="de Beer Z.W."/>
            <person name="De Vos L."/>
            <person name="Chen L."/>
            <person name="Duong T.A."/>
            <person name="Gao Y."/>
            <person name="Hammerbacher A."/>
            <person name="Kikkert J.R."/>
            <person name="Li Y."/>
            <person name="Li H."/>
            <person name="Li K."/>
            <person name="Li Q."/>
            <person name="Liu X."/>
            <person name="Ma X."/>
            <person name="Naidoo K."/>
            <person name="Pethybridge S.J."/>
            <person name="Sun J."/>
            <person name="Steenkamp E.T."/>
            <person name="van der Nest M.A."/>
            <person name="van Wyk S."/>
            <person name="Wingfield M.J."/>
            <person name="Xiong C."/>
            <person name="Yue Q."/>
            <person name="Zhang X."/>
        </authorList>
    </citation>
    <scope>NUCLEOTIDE SEQUENCE [LARGE SCALE GENOMIC DNA]</scope>
    <source>
        <strain evidence="5 6">DSM 5745</strain>
    </source>
</reference>
<accession>A0A3D8Q7R1</accession>
<dbReference type="GeneID" id="38121751"/>
<dbReference type="PANTHER" id="PTHR24198">
    <property type="entry name" value="ANKYRIN REPEAT AND PROTEIN KINASE DOMAIN-CONTAINING PROTEIN"/>
    <property type="match status" value="1"/>
</dbReference>
<dbReference type="PRINTS" id="PR01415">
    <property type="entry name" value="ANKYRIN"/>
</dbReference>
<evidence type="ECO:0000313" key="6">
    <source>
        <dbReference type="Proteomes" id="UP000256690"/>
    </source>
</evidence>
<feature type="region of interest" description="Disordered" evidence="4">
    <location>
        <begin position="1"/>
        <end position="21"/>
    </location>
</feature>
<proteinExistence type="predicted"/>
<dbReference type="Pfam" id="PF00023">
    <property type="entry name" value="Ank"/>
    <property type="match status" value="1"/>
</dbReference>
<dbReference type="OrthoDB" id="21416at2759"/>
<dbReference type="PROSITE" id="PS50088">
    <property type="entry name" value="ANK_REPEAT"/>
    <property type="match status" value="7"/>
</dbReference>
<feature type="repeat" description="ANK" evidence="3">
    <location>
        <begin position="261"/>
        <end position="295"/>
    </location>
</feature>
<evidence type="ECO:0000256" key="2">
    <source>
        <dbReference type="ARBA" id="ARBA00023043"/>
    </source>
</evidence>
<evidence type="ECO:0000256" key="3">
    <source>
        <dbReference type="PROSITE-ProRule" id="PRU00023"/>
    </source>
</evidence>
<feature type="repeat" description="ANK" evidence="3">
    <location>
        <begin position="296"/>
        <end position="330"/>
    </location>
</feature>
<feature type="repeat" description="ANK" evidence="3">
    <location>
        <begin position="47"/>
        <end position="80"/>
    </location>
</feature>
<organism evidence="5 6">
    <name type="scientific">Aspergillus mulundensis</name>
    <dbReference type="NCBI Taxonomy" id="1810919"/>
    <lineage>
        <taxon>Eukaryota</taxon>
        <taxon>Fungi</taxon>
        <taxon>Dikarya</taxon>
        <taxon>Ascomycota</taxon>
        <taxon>Pezizomycotina</taxon>
        <taxon>Eurotiomycetes</taxon>
        <taxon>Eurotiomycetidae</taxon>
        <taxon>Eurotiales</taxon>
        <taxon>Aspergillaceae</taxon>
        <taxon>Aspergillus</taxon>
        <taxon>Aspergillus subgen. Nidulantes</taxon>
    </lineage>
</organism>
<keyword evidence="1" id="KW-0677">Repeat</keyword>
<dbReference type="STRING" id="1810919.A0A3D8Q7R1"/>
<keyword evidence="6" id="KW-1185">Reference proteome</keyword>
<gene>
    <name evidence="5" type="ORF">DSM5745_11381</name>
</gene>
<keyword evidence="2 3" id="KW-0040">ANK repeat</keyword>
<dbReference type="SUPFAM" id="SSF48403">
    <property type="entry name" value="Ankyrin repeat"/>
    <property type="match status" value="3"/>
</dbReference>
<dbReference type="Pfam" id="PF12796">
    <property type="entry name" value="Ank_2"/>
    <property type="match status" value="4"/>
</dbReference>
<dbReference type="InterPro" id="IPR002110">
    <property type="entry name" value="Ankyrin_rpt"/>
</dbReference>
<feature type="repeat" description="ANK" evidence="3">
    <location>
        <begin position="560"/>
        <end position="592"/>
    </location>
</feature>
<protein>
    <recommendedName>
        <fullName evidence="7">Ankyrin repeat protein</fullName>
    </recommendedName>
</protein>
<comment type="caution">
    <text evidence="5">The sequence shown here is derived from an EMBL/GenBank/DDBJ whole genome shotgun (WGS) entry which is preliminary data.</text>
</comment>
<evidence type="ECO:0000313" key="5">
    <source>
        <dbReference type="EMBL" id="RDW57863.1"/>
    </source>
</evidence>
<feature type="repeat" description="ANK" evidence="3">
    <location>
        <begin position="80"/>
        <end position="112"/>
    </location>
</feature>
<sequence>MFDFLDMLGGPPRETPNPEPKTALQAACESGDLDAVRTTARTAQKDDLNTALCLACKKGHIDIILELLDVPGADIDATLQDGTPLFLAARNGEPDIIQLLLERGADPNIGPKDRPGATPLLALVEHRRRPGEDDNDHLERLKCCAFLLLEAGCDINAVDRQGWTVLHFCLRDGLKIADFLIEHGADPNAKLDDGSTPMHIFWRLAKHPDTFKVLMQHGARLDSIREKDGLTPLHVYAKNNALGDLSLFHPYVSDWGLMDANGNTLLHAAAQGQSPGLVTLTELMKLGLDPNHRNNEGCTPLHLLDVPASSLGEVLDTLLEAGADLEAKDNQGRTPLARLLSPRARTYLTEALPIFISRGANLNCRDHNGNGILHYTIRPYLFGSHHLKTFIALGADPALPNNKGNTVLHYLAANLATISGDSGVIAMKELLDRGMSPTIRNYKGQTPLHMLCRQASQLYFMPTAVPRITGVDLLLDWGLEQGINTPDHDGVTPIHFAATVSETLVAKLMARGADATLSTKEGLNLLHIASRARQSNVVGLLMEHYKQIGQLSLVNTRCKLGRTPLHDACRSGRLETVTLLLNAGADVNAEDNKKKRVLNACAEFADEKKLWPFTEDPGNLFHTLKTGGVLRDDEARPYQPDKSGSKIKKKGSLHEIPSEHDTVCIGPIVRLLAMHGAKLDPGRKFSHNIMGAARRSGSAEMAVELKRLDDEGVWDLKYRREFDFEYLTMKSQHLPAYLDEKLRGGYLGHHAMVKLVLNGHSEELVGALERNVDRMREQGPAELMLLLARYGYHDLFARIGSLMGDSNWINGGSAFLSGKLIPYLLAAAQRELPNLEVIKVIVEKFHADVDIIFTEGLKMKPEIFFSSKIDAARQYKPGDTVLHHLAQGGHWWHPGAIKYLLEHGADPNARDKQGKTPLCIAVSYSHSSGYGQLDIARTLLEGGADPNIPAHCGWTALSMAAHDAELVKLLLAHGARPSDNHPMELFSALGSLNEKVLSTFLDLGIDCNTTVLSDAQPHWHTHRVRKVPNMPNYALHPLQYMAMEIWNDGHAREHAVRMIQHLLRRGADPFLICDGESPILHLVVSSGGIMQPFLEIEGLDLEARDANGRTLLLAAACSTTGTDSYAYEIGLYPELNTRIVPAPYSKGDPTRAMTLVERGADITALDNDGNNVLHLLVQHEGPTALNGHIIRPHENYWVIEHQRTIEVFLANAPGLATQRNSTGYTPWDIANNKLHQWALDVLPRPPTEDDTKTESS</sequence>
<evidence type="ECO:0008006" key="7">
    <source>
        <dbReference type="Google" id="ProtNLM"/>
    </source>
</evidence>
<dbReference type="EMBL" id="PVWQ01000026">
    <property type="protein sequence ID" value="RDW57863.1"/>
    <property type="molecule type" value="Genomic_DNA"/>
</dbReference>
<name>A0A3D8Q7R1_9EURO</name>
<evidence type="ECO:0000256" key="4">
    <source>
        <dbReference type="SAM" id="MobiDB-lite"/>
    </source>
</evidence>
<feature type="region of interest" description="Disordered" evidence="4">
    <location>
        <begin position="632"/>
        <end position="652"/>
    </location>
</feature>